<dbReference type="GO" id="GO:0007623">
    <property type="term" value="P:circadian rhythm"/>
    <property type="evidence" value="ECO:0007669"/>
    <property type="project" value="InterPro"/>
</dbReference>
<protein>
    <submittedName>
        <fullName evidence="1">Protein LNK1</fullName>
    </submittedName>
</protein>
<dbReference type="PANTHER" id="PTHR33334">
    <property type="entry name" value="PROTEIN LNK1"/>
    <property type="match status" value="1"/>
</dbReference>
<dbReference type="GO" id="GO:0006355">
    <property type="term" value="P:regulation of DNA-templated transcription"/>
    <property type="evidence" value="ECO:0007669"/>
    <property type="project" value="InterPro"/>
</dbReference>
<comment type="caution">
    <text evidence="1">The sequence shown here is derived from an EMBL/GenBank/DDBJ whole genome shotgun (WGS) entry which is preliminary data.</text>
</comment>
<proteinExistence type="predicted"/>
<sequence length="206" mass="23128">MLRDKDSSEFLCYGWPEIGNFEDVDRMFRSCDSTFGLGVSKEDELGWLSSTDDLGGCGDLLKLDVKFPCPEPKVMENISENHDSSKVYSTNDSAMTTSIGYKNSSWNSQKTDSYMSFVIEPAVADRKRWIYPHRQYSHLSDPASVNVKPSTVKSEPNGLTSVLQETHPMHHAAQCTESFRDPPFEVSALAMCEQGERQIVVKVVDL</sequence>
<reference evidence="1" key="1">
    <citation type="submission" date="2020-06" db="EMBL/GenBank/DDBJ databases">
        <authorList>
            <person name="Li T."/>
            <person name="Hu X."/>
            <person name="Zhang T."/>
            <person name="Song X."/>
            <person name="Zhang H."/>
            <person name="Dai N."/>
            <person name="Sheng W."/>
            <person name="Hou X."/>
            <person name="Wei L."/>
        </authorList>
    </citation>
    <scope>NUCLEOTIDE SEQUENCE</scope>
    <source>
        <strain evidence="1">G01</strain>
        <tissue evidence="1">Leaf</tissue>
    </source>
</reference>
<dbReference type="EMBL" id="JACGWK010000009">
    <property type="protein sequence ID" value="KAL0334469.1"/>
    <property type="molecule type" value="Genomic_DNA"/>
</dbReference>
<dbReference type="InterPro" id="IPR039928">
    <property type="entry name" value="LNK"/>
</dbReference>
<evidence type="ECO:0000313" key="1">
    <source>
        <dbReference type="EMBL" id="KAL0334469.1"/>
    </source>
</evidence>
<accession>A0AAW2MSK7</accession>
<gene>
    <name evidence="1" type="ORF">Sangu_1603100</name>
</gene>
<dbReference type="PANTHER" id="PTHR33334:SF8">
    <property type="entry name" value="PROTEIN LNK1"/>
    <property type="match status" value="1"/>
</dbReference>
<name>A0AAW2MSK7_9LAMI</name>
<dbReference type="AlphaFoldDB" id="A0AAW2MSK7"/>
<organism evidence="1">
    <name type="scientific">Sesamum angustifolium</name>
    <dbReference type="NCBI Taxonomy" id="2727405"/>
    <lineage>
        <taxon>Eukaryota</taxon>
        <taxon>Viridiplantae</taxon>
        <taxon>Streptophyta</taxon>
        <taxon>Embryophyta</taxon>
        <taxon>Tracheophyta</taxon>
        <taxon>Spermatophyta</taxon>
        <taxon>Magnoliopsida</taxon>
        <taxon>eudicotyledons</taxon>
        <taxon>Gunneridae</taxon>
        <taxon>Pentapetalae</taxon>
        <taxon>asterids</taxon>
        <taxon>lamiids</taxon>
        <taxon>Lamiales</taxon>
        <taxon>Pedaliaceae</taxon>
        <taxon>Sesamum</taxon>
    </lineage>
</organism>
<reference evidence="1" key="2">
    <citation type="journal article" date="2024" name="Plant">
        <title>Genomic evolution and insights into agronomic trait innovations of Sesamum species.</title>
        <authorList>
            <person name="Miao H."/>
            <person name="Wang L."/>
            <person name="Qu L."/>
            <person name="Liu H."/>
            <person name="Sun Y."/>
            <person name="Le M."/>
            <person name="Wang Q."/>
            <person name="Wei S."/>
            <person name="Zheng Y."/>
            <person name="Lin W."/>
            <person name="Duan Y."/>
            <person name="Cao H."/>
            <person name="Xiong S."/>
            <person name="Wang X."/>
            <person name="Wei L."/>
            <person name="Li C."/>
            <person name="Ma Q."/>
            <person name="Ju M."/>
            <person name="Zhao R."/>
            <person name="Li G."/>
            <person name="Mu C."/>
            <person name="Tian Q."/>
            <person name="Mei H."/>
            <person name="Zhang T."/>
            <person name="Gao T."/>
            <person name="Zhang H."/>
        </authorList>
    </citation>
    <scope>NUCLEOTIDE SEQUENCE</scope>
    <source>
        <strain evidence="1">G01</strain>
    </source>
</reference>